<keyword evidence="4 9" id="KW-0812">Transmembrane</keyword>
<evidence type="ECO:0000256" key="3">
    <source>
        <dbReference type="ARBA" id="ARBA00022475"/>
    </source>
</evidence>
<dbReference type="InterPro" id="IPR025966">
    <property type="entry name" value="OppC_N"/>
</dbReference>
<sequence>MSEDTGAAIPQRPSELTSLLRLSGQALRRAFASNLTTWIGTAFFGTIVLLALLAPLIVPFDPIEQDIVSRLQPPDMEHWLGTDYYGRDTLSRLLVGARYSLVIGLTSIVLAVVIGTLIGLFAGYFGGRLDIVVMQAMDVVLAFPALILGLILVAMLGATVTNIVIAIAFTAIPPFARIARAPVIALREREFVQAERALGFSDMRIMFRHVLPNILPDILVMASLWMATAVRTEASLAFIGLGIAPPTPTWGGMVREGFENILDSYSLALFPSLAVLVLVLSLNLIGDGLRDAIDPKLKVEA</sequence>
<feature type="domain" description="ABC transmembrane type-1" evidence="10">
    <location>
        <begin position="97"/>
        <end position="286"/>
    </location>
</feature>
<keyword evidence="12" id="KW-1185">Reference proteome</keyword>
<reference evidence="11 12" key="1">
    <citation type="submission" date="2016-10" db="EMBL/GenBank/DDBJ databases">
        <authorList>
            <person name="de Groot N.N."/>
        </authorList>
    </citation>
    <scope>NUCLEOTIDE SEQUENCE [LARGE SCALE GENOMIC DNA]</scope>
    <source>
        <strain evidence="11 12">DSM 26656</strain>
    </source>
</reference>
<dbReference type="GO" id="GO:0005886">
    <property type="term" value="C:plasma membrane"/>
    <property type="evidence" value="ECO:0007669"/>
    <property type="project" value="UniProtKB-SubCell"/>
</dbReference>
<keyword evidence="8 9" id="KW-0472">Membrane</keyword>
<feature type="transmembrane region" description="Helical" evidence="9">
    <location>
        <begin position="38"/>
        <end position="60"/>
    </location>
</feature>
<dbReference type="Pfam" id="PF12911">
    <property type="entry name" value="OppC_N"/>
    <property type="match status" value="1"/>
</dbReference>
<dbReference type="PROSITE" id="PS50928">
    <property type="entry name" value="ABC_TM1"/>
    <property type="match status" value="1"/>
</dbReference>
<gene>
    <name evidence="11" type="ORF">SAMN04488115_102568</name>
</gene>
<dbReference type="AlphaFoldDB" id="A0A1H5W661"/>
<keyword evidence="3" id="KW-1003">Cell membrane</keyword>
<dbReference type="PANTHER" id="PTHR43386">
    <property type="entry name" value="OLIGOPEPTIDE TRANSPORT SYSTEM PERMEASE PROTEIN APPC"/>
    <property type="match status" value="1"/>
</dbReference>
<dbReference type="SUPFAM" id="SSF161098">
    <property type="entry name" value="MetI-like"/>
    <property type="match status" value="1"/>
</dbReference>
<evidence type="ECO:0000256" key="9">
    <source>
        <dbReference type="RuleBase" id="RU363032"/>
    </source>
</evidence>
<dbReference type="OrthoDB" id="9766870at2"/>
<feature type="transmembrane region" description="Helical" evidence="9">
    <location>
        <begin position="145"/>
        <end position="172"/>
    </location>
</feature>
<feature type="transmembrane region" description="Helical" evidence="9">
    <location>
        <begin position="101"/>
        <end position="125"/>
    </location>
</feature>
<evidence type="ECO:0000256" key="7">
    <source>
        <dbReference type="ARBA" id="ARBA00022989"/>
    </source>
</evidence>
<keyword evidence="7 9" id="KW-1133">Transmembrane helix</keyword>
<proteinExistence type="inferred from homology"/>
<evidence type="ECO:0000256" key="4">
    <source>
        <dbReference type="ARBA" id="ARBA00022692"/>
    </source>
</evidence>
<name>A0A1H5W661_9HYPH</name>
<dbReference type="InterPro" id="IPR035906">
    <property type="entry name" value="MetI-like_sf"/>
</dbReference>
<dbReference type="Gene3D" id="1.10.3720.10">
    <property type="entry name" value="MetI-like"/>
    <property type="match status" value="1"/>
</dbReference>
<keyword evidence="5" id="KW-0571">Peptide transport</keyword>
<dbReference type="PANTHER" id="PTHR43386:SF1">
    <property type="entry name" value="D,D-DIPEPTIDE TRANSPORT SYSTEM PERMEASE PROTEIN DDPC-RELATED"/>
    <property type="match status" value="1"/>
</dbReference>
<keyword evidence="6" id="KW-0653">Protein transport</keyword>
<dbReference type="EMBL" id="FNUY01000002">
    <property type="protein sequence ID" value="SEF94828.1"/>
    <property type="molecule type" value="Genomic_DNA"/>
</dbReference>
<dbReference type="GO" id="GO:0015031">
    <property type="term" value="P:protein transport"/>
    <property type="evidence" value="ECO:0007669"/>
    <property type="project" value="UniProtKB-KW"/>
</dbReference>
<evidence type="ECO:0000256" key="5">
    <source>
        <dbReference type="ARBA" id="ARBA00022856"/>
    </source>
</evidence>
<evidence type="ECO:0000256" key="6">
    <source>
        <dbReference type="ARBA" id="ARBA00022927"/>
    </source>
</evidence>
<dbReference type="InterPro" id="IPR050366">
    <property type="entry name" value="BP-dependent_transpt_permease"/>
</dbReference>
<dbReference type="GO" id="GO:0015833">
    <property type="term" value="P:peptide transport"/>
    <property type="evidence" value="ECO:0007669"/>
    <property type="project" value="UniProtKB-KW"/>
</dbReference>
<accession>A0A1H5W661</accession>
<organism evidence="11 12">
    <name type="scientific">Bosea lathyri</name>
    <dbReference type="NCBI Taxonomy" id="1036778"/>
    <lineage>
        <taxon>Bacteria</taxon>
        <taxon>Pseudomonadati</taxon>
        <taxon>Pseudomonadota</taxon>
        <taxon>Alphaproteobacteria</taxon>
        <taxon>Hyphomicrobiales</taxon>
        <taxon>Boseaceae</taxon>
        <taxon>Bosea</taxon>
    </lineage>
</organism>
<dbReference type="InterPro" id="IPR000515">
    <property type="entry name" value="MetI-like"/>
</dbReference>
<evidence type="ECO:0000259" key="10">
    <source>
        <dbReference type="PROSITE" id="PS50928"/>
    </source>
</evidence>
<comment type="similarity">
    <text evidence="9">Belongs to the binding-protein-dependent transport system permease family.</text>
</comment>
<dbReference type="CDD" id="cd06261">
    <property type="entry name" value="TM_PBP2"/>
    <property type="match status" value="1"/>
</dbReference>
<evidence type="ECO:0000313" key="12">
    <source>
        <dbReference type="Proteomes" id="UP000236743"/>
    </source>
</evidence>
<protein>
    <submittedName>
        <fullName evidence="11">Peptide/nickel transport system permease protein</fullName>
    </submittedName>
</protein>
<feature type="transmembrane region" description="Helical" evidence="9">
    <location>
        <begin position="264"/>
        <end position="286"/>
    </location>
</feature>
<evidence type="ECO:0000256" key="1">
    <source>
        <dbReference type="ARBA" id="ARBA00004651"/>
    </source>
</evidence>
<evidence type="ECO:0000256" key="2">
    <source>
        <dbReference type="ARBA" id="ARBA00022448"/>
    </source>
</evidence>
<comment type="subcellular location">
    <subcellularLocation>
        <location evidence="1 9">Cell membrane</location>
        <topology evidence="1 9">Multi-pass membrane protein</topology>
    </subcellularLocation>
</comment>
<dbReference type="Pfam" id="PF00528">
    <property type="entry name" value="BPD_transp_1"/>
    <property type="match status" value="1"/>
</dbReference>
<keyword evidence="2 9" id="KW-0813">Transport</keyword>
<dbReference type="Proteomes" id="UP000236743">
    <property type="component" value="Unassembled WGS sequence"/>
</dbReference>
<dbReference type="RefSeq" id="WP_103871760.1">
    <property type="nucleotide sequence ID" value="NZ_FNUY01000002.1"/>
</dbReference>
<evidence type="ECO:0000313" key="11">
    <source>
        <dbReference type="EMBL" id="SEF94828.1"/>
    </source>
</evidence>
<dbReference type="GO" id="GO:0055085">
    <property type="term" value="P:transmembrane transport"/>
    <property type="evidence" value="ECO:0007669"/>
    <property type="project" value="InterPro"/>
</dbReference>
<evidence type="ECO:0000256" key="8">
    <source>
        <dbReference type="ARBA" id="ARBA00023136"/>
    </source>
</evidence>